<dbReference type="PANTHER" id="PTHR43513:SF3">
    <property type="entry name" value="DIHYDROOROTATE DEHYDROGENASE B (NAD(+)), ELECTRON TRANSFER SUBUNIT-RELATED"/>
    <property type="match status" value="1"/>
</dbReference>
<evidence type="ECO:0000256" key="7">
    <source>
        <dbReference type="ARBA" id="ARBA00022975"/>
    </source>
</evidence>
<dbReference type="InterPro" id="IPR008333">
    <property type="entry name" value="Cbr1-like_FAD-bd_dom"/>
</dbReference>
<evidence type="ECO:0000256" key="2">
    <source>
        <dbReference type="ARBA" id="ARBA00022448"/>
    </source>
</evidence>
<feature type="binding site" evidence="11 13">
    <location>
        <position position="248"/>
    </location>
    <ligand>
        <name>[2Fe-2S] cluster</name>
        <dbReference type="ChEBI" id="CHEBI:190135"/>
    </ligand>
</feature>
<dbReference type="GO" id="GO:0051537">
    <property type="term" value="F:2 iron, 2 sulfur cluster binding"/>
    <property type="evidence" value="ECO:0007669"/>
    <property type="project" value="UniProtKB-KW"/>
</dbReference>
<evidence type="ECO:0000259" key="14">
    <source>
        <dbReference type="PROSITE" id="PS51384"/>
    </source>
</evidence>
<dbReference type="Pfam" id="PF00175">
    <property type="entry name" value="NAD_binding_1"/>
    <property type="match status" value="1"/>
</dbReference>
<comment type="caution">
    <text evidence="15">The sequence shown here is derived from an EMBL/GenBank/DDBJ whole genome shotgun (WGS) entry which is preliminary data.</text>
</comment>
<dbReference type="Gene3D" id="3.40.50.80">
    <property type="entry name" value="Nucleotide-binding domain of ferredoxin-NADP reductase (FNR) module"/>
    <property type="match status" value="1"/>
</dbReference>
<dbReference type="GO" id="GO:0009055">
    <property type="term" value="F:electron transfer activity"/>
    <property type="evidence" value="ECO:0007669"/>
    <property type="project" value="UniProtKB-UniRule"/>
</dbReference>
<dbReference type="InterPro" id="IPR012165">
    <property type="entry name" value="Cyt_c3_hydrogenase_gsu"/>
</dbReference>
<evidence type="ECO:0000256" key="3">
    <source>
        <dbReference type="ARBA" id="ARBA00022630"/>
    </source>
</evidence>
<comment type="cofactor">
    <cofactor evidence="13">
        <name>[2Fe-2S] cluster</name>
        <dbReference type="ChEBI" id="CHEBI:190135"/>
    </cofactor>
    <text evidence="13">Binds 1 [2Fe-2S] cluster per subunit.</text>
</comment>
<dbReference type="AlphaFoldDB" id="A0A0U1QLW2"/>
<keyword evidence="9 11" id="KW-0408">Iron</keyword>
<dbReference type="Gene3D" id="2.10.240.10">
    <property type="entry name" value="Dihydroorotate dehydrogenase, electron transfer subunit"/>
    <property type="match status" value="1"/>
</dbReference>
<feature type="domain" description="FAD-binding FR-type" evidence="14">
    <location>
        <begin position="1"/>
        <end position="106"/>
    </location>
</feature>
<dbReference type="InterPro" id="IPR050353">
    <property type="entry name" value="PyrK_electron_transfer"/>
</dbReference>
<comment type="function">
    <text evidence="11">Responsible for channeling the electrons from the oxidation of dihydroorotate from the FMN redox center in the PyrD type B subunit to the ultimate electron acceptor NAD(+).</text>
</comment>
<dbReference type="GO" id="GO:0050660">
    <property type="term" value="F:flavin adenine dinucleotide binding"/>
    <property type="evidence" value="ECO:0007669"/>
    <property type="project" value="InterPro"/>
</dbReference>
<gene>
    <name evidence="11" type="primary">pyrK</name>
    <name evidence="15" type="ORF">SINU_11630</name>
</gene>
<comment type="subunit">
    <text evidence="11">Heterotetramer of 2 PyrK and 2 PyrD type B subunits.</text>
</comment>
<evidence type="ECO:0000256" key="13">
    <source>
        <dbReference type="PIRSR" id="PIRSR006816-2"/>
    </source>
</evidence>
<dbReference type="SUPFAM" id="SSF63380">
    <property type="entry name" value="Riboflavin synthase domain-like"/>
    <property type="match status" value="1"/>
</dbReference>
<comment type="cofactor">
    <cofactor evidence="11">
        <name>[2Fe-2S] cluster</name>
        <dbReference type="ChEBI" id="CHEBI:190135"/>
    </cofactor>
    <text evidence="11">Binds 1 [2Fe-2S] cluster per subunit.</text>
</comment>
<dbReference type="PANTHER" id="PTHR43513">
    <property type="entry name" value="DIHYDROOROTATE DEHYDROGENASE B (NAD(+)), ELECTRON TRANSFER SUBUNIT"/>
    <property type="match status" value="1"/>
</dbReference>
<name>A0A0U1QLW2_9BACL</name>
<accession>A0A0U1QLW2</accession>
<dbReference type="NCBIfam" id="NF000799">
    <property type="entry name" value="PRK00054.1-4"/>
    <property type="match status" value="1"/>
</dbReference>
<evidence type="ECO:0000313" key="16">
    <source>
        <dbReference type="Proteomes" id="UP000035553"/>
    </source>
</evidence>
<evidence type="ECO:0000256" key="11">
    <source>
        <dbReference type="HAMAP-Rule" id="MF_01211"/>
    </source>
</evidence>
<dbReference type="CDD" id="cd06218">
    <property type="entry name" value="DHOD_e_trans"/>
    <property type="match status" value="1"/>
</dbReference>
<dbReference type="HAMAP" id="MF_01211">
    <property type="entry name" value="DHODB_Fe_S_bind"/>
    <property type="match status" value="1"/>
</dbReference>
<evidence type="ECO:0000256" key="12">
    <source>
        <dbReference type="PIRSR" id="PIRSR006816-1"/>
    </source>
</evidence>
<feature type="binding site" evidence="11 13">
    <location>
        <position position="223"/>
    </location>
    <ligand>
        <name>[2Fe-2S] cluster</name>
        <dbReference type="ChEBI" id="CHEBI:190135"/>
    </ligand>
</feature>
<dbReference type="InterPro" id="IPR017938">
    <property type="entry name" value="Riboflavin_synthase-like_b-brl"/>
</dbReference>
<dbReference type="InterPro" id="IPR037117">
    <property type="entry name" value="Dihydroorotate_DH_ele_sf"/>
</dbReference>
<evidence type="ECO:0000313" key="15">
    <source>
        <dbReference type="EMBL" id="KLI01797.1"/>
    </source>
</evidence>
<keyword evidence="4 11" id="KW-0001">2Fe-2S</keyword>
<feature type="binding site" evidence="11 13">
    <location>
        <position position="231"/>
    </location>
    <ligand>
        <name>[2Fe-2S] cluster</name>
        <dbReference type="ChEBI" id="CHEBI:190135"/>
    </ligand>
</feature>
<dbReference type="InterPro" id="IPR023455">
    <property type="entry name" value="Dihydroorotate_DHASE_ETsu"/>
</dbReference>
<dbReference type="Pfam" id="PF10418">
    <property type="entry name" value="DHODB_Fe-S_bind"/>
    <property type="match status" value="1"/>
</dbReference>
<sequence length="261" mass="28226">MIQEDMRVMTHEEIADHIFELKLQGQMVQQITEPGQFVHVRISGKTDAVAPLLRRPISICSADLKSGTLTLIYRSGGLGTGTELLTHAQIGDTVDVLGPLGHGFPVSEAPTPARALIVGGGVGVPPLYGLSQALAKRGIQVTHVLGFRSAKDVFYQTDFEELGKTFVMTEDGTYGRCGRVTDLLETVPFDIAYACGPTPMLRALEQTIIDKPLFVSLEQRMACGIGACMACVTQTTDPNDAKGYRRVCCDGPVFKAREVEL</sequence>
<dbReference type="OrthoDB" id="9778346at2"/>
<keyword evidence="6 11" id="KW-0274">FAD</keyword>
<comment type="cofactor">
    <cofactor evidence="11 12">
        <name>FAD</name>
        <dbReference type="ChEBI" id="CHEBI:57692"/>
    </cofactor>
    <text evidence="11 12">Binds 1 FAD per subunit.</text>
</comment>
<keyword evidence="7 11" id="KW-0665">Pyrimidine biosynthesis</keyword>
<feature type="binding site" evidence="11 13">
    <location>
        <position position="228"/>
    </location>
    <ligand>
        <name>[2Fe-2S] cluster</name>
        <dbReference type="ChEBI" id="CHEBI:190135"/>
    </ligand>
</feature>
<dbReference type="Gene3D" id="2.40.30.10">
    <property type="entry name" value="Translation factors"/>
    <property type="match status" value="1"/>
</dbReference>
<keyword evidence="2 11" id="KW-0813">Transport</keyword>
<evidence type="ECO:0000256" key="4">
    <source>
        <dbReference type="ARBA" id="ARBA00022714"/>
    </source>
</evidence>
<keyword evidence="16" id="KW-1185">Reference proteome</keyword>
<dbReference type="GO" id="GO:0044205">
    <property type="term" value="P:'de novo' UMP biosynthetic process"/>
    <property type="evidence" value="ECO:0007669"/>
    <property type="project" value="UniProtKB-UniRule"/>
</dbReference>
<dbReference type="InterPro" id="IPR017927">
    <property type="entry name" value="FAD-bd_FR_type"/>
</dbReference>
<dbReference type="EMBL" id="AFVQ02000162">
    <property type="protein sequence ID" value="KLI01797.1"/>
    <property type="molecule type" value="Genomic_DNA"/>
</dbReference>
<dbReference type="SUPFAM" id="SSF52343">
    <property type="entry name" value="Ferredoxin reductase-like, C-terminal NADP-linked domain"/>
    <property type="match status" value="1"/>
</dbReference>
<reference evidence="15 16" key="1">
    <citation type="journal article" date="2011" name="J. Bacteriol.">
        <title>Draft genome sequence of Sporolactobacillus inulinus strain CASD, an efficient D-lactic acid-producing bacterium with high-concentration lactate tolerance capability.</title>
        <authorList>
            <person name="Yu B."/>
            <person name="Su F."/>
            <person name="Wang L."/>
            <person name="Xu K."/>
            <person name="Zhao B."/>
            <person name="Xu P."/>
        </authorList>
    </citation>
    <scope>NUCLEOTIDE SEQUENCE [LARGE SCALE GENOMIC DNA]</scope>
    <source>
        <strain evidence="15 16">CASD</strain>
    </source>
</reference>
<dbReference type="UniPathway" id="UPA00070">
    <property type="reaction ID" value="UER00945"/>
</dbReference>
<dbReference type="STRING" id="1069536.SINU_11630"/>
<comment type="similarity">
    <text evidence="1 11">Belongs to the PyrK family.</text>
</comment>
<dbReference type="InterPro" id="IPR039261">
    <property type="entry name" value="FNR_nucleotide-bd"/>
</dbReference>
<dbReference type="GO" id="GO:0016491">
    <property type="term" value="F:oxidoreductase activity"/>
    <property type="evidence" value="ECO:0007669"/>
    <property type="project" value="InterPro"/>
</dbReference>
<evidence type="ECO:0000256" key="8">
    <source>
        <dbReference type="ARBA" id="ARBA00022982"/>
    </source>
</evidence>
<dbReference type="Pfam" id="PF00970">
    <property type="entry name" value="FAD_binding_6"/>
    <property type="match status" value="1"/>
</dbReference>
<feature type="binding site" evidence="11 12">
    <location>
        <begin position="55"/>
        <end position="58"/>
    </location>
    <ligand>
        <name>FAD</name>
        <dbReference type="ChEBI" id="CHEBI:57692"/>
    </ligand>
</feature>
<dbReference type="PIRSF" id="PIRSF006816">
    <property type="entry name" value="Cyc3_hyd_g"/>
    <property type="match status" value="1"/>
</dbReference>
<feature type="binding site" evidence="11 12">
    <location>
        <begin position="81"/>
        <end position="82"/>
    </location>
    <ligand>
        <name>FAD</name>
        <dbReference type="ChEBI" id="CHEBI:57692"/>
    </ligand>
</feature>
<dbReference type="GO" id="GO:0046872">
    <property type="term" value="F:metal ion binding"/>
    <property type="evidence" value="ECO:0007669"/>
    <property type="project" value="UniProtKB-KW"/>
</dbReference>
<organism evidence="15 16">
    <name type="scientific">Sporolactobacillus inulinus CASD</name>
    <dbReference type="NCBI Taxonomy" id="1069536"/>
    <lineage>
        <taxon>Bacteria</taxon>
        <taxon>Bacillati</taxon>
        <taxon>Bacillota</taxon>
        <taxon>Bacilli</taxon>
        <taxon>Bacillales</taxon>
        <taxon>Sporolactobacillaceae</taxon>
        <taxon>Sporolactobacillus</taxon>
    </lineage>
</organism>
<dbReference type="InterPro" id="IPR001433">
    <property type="entry name" value="OxRdtase_FAD/NAD-bd"/>
</dbReference>
<proteinExistence type="inferred from homology"/>
<evidence type="ECO:0000256" key="9">
    <source>
        <dbReference type="ARBA" id="ARBA00023004"/>
    </source>
</evidence>
<dbReference type="InterPro" id="IPR019480">
    <property type="entry name" value="Dihydroorotate_DH_Fe-S-bd"/>
</dbReference>
<evidence type="ECO:0000256" key="10">
    <source>
        <dbReference type="ARBA" id="ARBA00023014"/>
    </source>
</evidence>
<keyword evidence="8 11" id="KW-0249">Electron transport</keyword>
<protein>
    <recommendedName>
        <fullName evidence="11">Dihydroorotate dehydrogenase B (NAD(+)), electron transfer subunit</fullName>
    </recommendedName>
    <alternativeName>
        <fullName evidence="11">Dihydroorotate oxidase B, electron transfer subunit</fullName>
    </alternativeName>
</protein>
<comment type="pathway">
    <text evidence="11">Pyrimidine metabolism; UMP biosynthesis via de novo pathway; orotate from (S)-dihydroorotate (NAD(+) route): step 1/1.</text>
</comment>
<dbReference type="RefSeq" id="WP_010024382.1">
    <property type="nucleotide sequence ID" value="NZ_AFVQ02000162.1"/>
</dbReference>
<dbReference type="Proteomes" id="UP000035553">
    <property type="component" value="Unassembled WGS sequence"/>
</dbReference>
<feature type="binding site" evidence="11 12">
    <location>
        <begin position="72"/>
        <end position="74"/>
    </location>
    <ligand>
        <name>FAD</name>
        <dbReference type="ChEBI" id="CHEBI:57692"/>
    </ligand>
</feature>
<evidence type="ECO:0000256" key="1">
    <source>
        <dbReference type="ARBA" id="ARBA00006422"/>
    </source>
</evidence>
<dbReference type="PROSITE" id="PS51384">
    <property type="entry name" value="FAD_FR"/>
    <property type="match status" value="1"/>
</dbReference>
<keyword evidence="5 11" id="KW-0479">Metal-binding</keyword>
<evidence type="ECO:0000256" key="5">
    <source>
        <dbReference type="ARBA" id="ARBA00022723"/>
    </source>
</evidence>
<evidence type="ECO:0000256" key="6">
    <source>
        <dbReference type="ARBA" id="ARBA00022827"/>
    </source>
</evidence>
<keyword evidence="10 11" id="KW-0411">Iron-sulfur</keyword>
<keyword evidence="3 11" id="KW-0285">Flavoprotein</keyword>